<dbReference type="HOGENOM" id="CLU_2792881_0_0_6"/>
<evidence type="ECO:0000313" key="1">
    <source>
        <dbReference type="EMBL" id="BAF61205.1"/>
    </source>
</evidence>
<gene>
    <name evidence="1" type="ordered locus">COSY_0069</name>
</gene>
<reference evidence="2" key="1">
    <citation type="journal article" date="2007" name="Curr. Biol.">
        <title>Reduced genome of the thioautotrophic intracellular symbiont in a deep-sea clam, Calyptogena okutanii.</title>
        <authorList>
            <person name="Kuwahara H."/>
            <person name="Yoshida T."/>
            <person name="Takaki Y."/>
            <person name="Shimamura S."/>
            <person name="Nishi S."/>
            <person name="Harada M."/>
            <person name="Matsuyama K."/>
            <person name="Takishita K."/>
            <person name="Kawato M."/>
            <person name="Uematsu K."/>
            <person name="Fujiwara Y."/>
            <person name="Sato T."/>
            <person name="Kato C."/>
            <person name="Kitagawa M."/>
            <person name="Kato I."/>
            <person name="Maruyama T."/>
        </authorList>
    </citation>
    <scope>NUCLEOTIDE SEQUENCE [LARGE SCALE GENOMIC DNA]</scope>
    <source>
        <strain evidence="2">HA</strain>
    </source>
</reference>
<sequence>MYKSYQIKKLNQEDTIRDLLVFTDLHRREATNLKWGNINYKDKISLLTIIKTMKPYAIINILFIGHVE</sequence>
<evidence type="ECO:0000313" key="2">
    <source>
        <dbReference type="Proteomes" id="UP000000247"/>
    </source>
</evidence>
<dbReference type="KEGG" id="vok:COSY_0069"/>
<dbReference type="AlphaFoldDB" id="A5CXY5"/>
<accession>A5CXY5</accession>
<protein>
    <submittedName>
        <fullName evidence="1">Uncharacterized protein</fullName>
    </submittedName>
</protein>
<name>A5CXY5_VESOH</name>
<proteinExistence type="predicted"/>
<dbReference type="Proteomes" id="UP000000247">
    <property type="component" value="Chromosome"/>
</dbReference>
<organism evidence="1 2">
    <name type="scientific">Vesicomyosocius okutanii subsp. Calyptogena okutanii (strain HA)</name>
    <dbReference type="NCBI Taxonomy" id="412965"/>
    <lineage>
        <taxon>Bacteria</taxon>
        <taxon>Pseudomonadati</taxon>
        <taxon>Pseudomonadota</taxon>
        <taxon>Gammaproteobacteria</taxon>
        <taxon>Candidatus Pseudothioglobaceae</taxon>
        <taxon>Candidatus Vesicomyidisocius</taxon>
    </lineage>
</organism>
<keyword evidence="2" id="KW-1185">Reference proteome</keyword>
<dbReference type="EMBL" id="AP009247">
    <property type="protein sequence ID" value="BAF61205.1"/>
    <property type="molecule type" value="Genomic_DNA"/>
</dbReference>